<feature type="domain" description="AMP-dependent synthetase/ligase" evidence="1">
    <location>
        <begin position="6"/>
        <end position="330"/>
    </location>
</feature>
<dbReference type="RefSeq" id="WP_254748774.1">
    <property type="nucleotide sequence ID" value="NZ_JANCLV010000003.1"/>
</dbReference>
<feature type="domain" description="AMP-binding enzyme C-terminal" evidence="2">
    <location>
        <begin position="380"/>
        <end position="462"/>
    </location>
</feature>
<dbReference type="InterPro" id="IPR000873">
    <property type="entry name" value="AMP-dep_synth/lig_dom"/>
</dbReference>
<dbReference type="PANTHER" id="PTHR43767">
    <property type="entry name" value="LONG-CHAIN-FATTY-ACID--COA LIGASE"/>
    <property type="match status" value="1"/>
</dbReference>
<dbReference type="InterPro" id="IPR045851">
    <property type="entry name" value="AMP-bd_C_sf"/>
</dbReference>
<keyword evidence="3" id="KW-0436">Ligase</keyword>
<dbReference type="CDD" id="cd04433">
    <property type="entry name" value="AFD_class_I"/>
    <property type="match status" value="1"/>
</dbReference>
<dbReference type="PANTHER" id="PTHR43767:SF1">
    <property type="entry name" value="NONRIBOSOMAL PEPTIDE SYNTHASE PES1 (EUROFUNG)-RELATED"/>
    <property type="match status" value="1"/>
</dbReference>
<protein>
    <submittedName>
        <fullName evidence="3">Acyl--CoA ligase</fullName>
    </submittedName>
</protein>
<evidence type="ECO:0000259" key="2">
    <source>
        <dbReference type="Pfam" id="PF13193"/>
    </source>
</evidence>
<dbReference type="GO" id="GO:0016874">
    <property type="term" value="F:ligase activity"/>
    <property type="evidence" value="ECO:0007669"/>
    <property type="project" value="UniProtKB-KW"/>
</dbReference>
<evidence type="ECO:0000313" key="3">
    <source>
        <dbReference type="EMBL" id="MCP8999458.1"/>
    </source>
</evidence>
<dbReference type="EMBL" id="JANCLV010000003">
    <property type="protein sequence ID" value="MCP8999458.1"/>
    <property type="molecule type" value="Genomic_DNA"/>
</dbReference>
<evidence type="ECO:0000313" key="4">
    <source>
        <dbReference type="Proteomes" id="UP001524318"/>
    </source>
</evidence>
<dbReference type="Gene3D" id="3.40.50.12780">
    <property type="entry name" value="N-terminal domain of ligase-like"/>
    <property type="match status" value="1"/>
</dbReference>
<reference evidence="3 4" key="1">
    <citation type="submission" date="2022-06" db="EMBL/GenBank/DDBJ databases">
        <title>Pseudarthrobacter sp. strain RMG13 Genome sequencing and assembly.</title>
        <authorList>
            <person name="Kim I."/>
        </authorList>
    </citation>
    <scope>NUCLEOTIDE SEQUENCE [LARGE SCALE GENOMIC DNA]</scope>
    <source>
        <strain evidence="3 4">RMG13</strain>
    </source>
</reference>
<comment type="caution">
    <text evidence="3">The sequence shown here is derived from an EMBL/GenBank/DDBJ whole genome shotgun (WGS) entry which is preliminary data.</text>
</comment>
<name>A0ABT1LP12_9MICC</name>
<dbReference type="Gene3D" id="3.30.300.30">
    <property type="match status" value="1"/>
</dbReference>
<dbReference type="InterPro" id="IPR042099">
    <property type="entry name" value="ANL_N_sf"/>
</dbReference>
<accession>A0ABT1LP12</accession>
<dbReference type="Proteomes" id="UP001524318">
    <property type="component" value="Unassembled WGS sequence"/>
</dbReference>
<dbReference type="Pfam" id="PF00501">
    <property type="entry name" value="AMP-binding"/>
    <property type="match status" value="1"/>
</dbReference>
<evidence type="ECO:0000259" key="1">
    <source>
        <dbReference type="Pfam" id="PF00501"/>
    </source>
</evidence>
<organism evidence="3 4">
    <name type="scientific">Pseudarthrobacter humi</name>
    <dbReference type="NCBI Taxonomy" id="2952523"/>
    <lineage>
        <taxon>Bacteria</taxon>
        <taxon>Bacillati</taxon>
        <taxon>Actinomycetota</taxon>
        <taxon>Actinomycetes</taxon>
        <taxon>Micrococcales</taxon>
        <taxon>Micrococcaceae</taxon>
        <taxon>Pseudarthrobacter</taxon>
    </lineage>
</organism>
<proteinExistence type="predicted"/>
<gene>
    <name evidence="3" type="ORF">NFC73_06885</name>
</gene>
<keyword evidence="4" id="KW-1185">Reference proteome</keyword>
<dbReference type="Pfam" id="PF13193">
    <property type="entry name" value="AMP-binding_C"/>
    <property type="match status" value="1"/>
</dbReference>
<dbReference type="InterPro" id="IPR025110">
    <property type="entry name" value="AMP-bd_C"/>
</dbReference>
<dbReference type="InterPro" id="IPR050237">
    <property type="entry name" value="ATP-dep_AMP-bd_enzyme"/>
</dbReference>
<dbReference type="SUPFAM" id="SSF56801">
    <property type="entry name" value="Acetyl-CoA synthetase-like"/>
    <property type="match status" value="1"/>
</dbReference>
<sequence length="478" mass="50453">MTGNFAVVGSSAQYTSAELLHTARTFSAVLGSQGSPRDPYDFRVGLIAKNSPEYVAAFLGILLAGAVPFLIDPNLRPGQIADLLESCGLDSYVSDSGHGANPQLATGLSGLDLVRCADRPDRPSLAPTTEVCRFTSGSTRTAACIEFSGQAVLNAAQGWITASGLSSHDRVLCFAGGYNGLAFNTSFVPSLLVGATLFLPHALPSAAYVRRKLEQIQPTVLVGFPAIYDALSKPGRKLPPLDELRLSLSSAAQLAEQTRATLASRDRLNISDYYGLAETGPLTLDPRPTDPAGGQGRPLDHVNISVVEPEVHGADGDILVRSTSMGTRYLNYPGLFEQRLTAEGYYITGDQGRLVGEVLFLSGRKGRGINVGGKKVSAEEVRSALLRHTDVTDAHVLALNVPNGNDTHRTILAAILSVEAQREGAPLSAEGVRAHAAALLAAHQVPERILVVENIPRSGSGKPQIQEILALLGPDGQS</sequence>